<evidence type="ECO:0000313" key="4">
    <source>
        <dbReference type="EMBL" id="GAF97757.1"/>
    </source>
</evidence>
<dbReference type="GO" id="GO:0015948">
    <property type="term" value="P:methanogenesis"/>
    <property type="evidence" value="ECO:0007669"/>
    <property type="project" value="InterPro"/>
</dbReference>
<reference evidence="4" key="1">
    <citation type="journal article" date="2014" name="Front. Microbiol.">
        <title>High frequency of phylogenetically diverse reductive dehalogenase-homologous genes in deep subseafloor sedimentary metagenomes.</title>
        <authorList>
            <person name="Kawai M."/>
            <person name="Futagami T."/>
            <person name="Toyoda A."/>
            <person name="Takaki Y."/>
            <person name="Nishi S."/>
            <person name="Hori S."/>
            <person name="Arai W."/>
            <person name="Tsubouchi T."/>
            <person name="Morono Y."/>
            <person name="Uchiyama I."/>
            <person name="Ito T."/>
            <person name="Fujiyama A."/>
            <person name="Inagaki F."/>
            <person name="Takami H."/>
        </authorList>
    </citation>
    <scope>NUCLEOTIDE SEQUENCE</scope>
    <source>
        <strain evidence="4">Expedition CK06-06</strain>
    </source>
</reference>
<dbReference type="Gene3D" id="3.20.20.480">
    <property type="entry name" value="Trimethylamine methyltransferase-like"/>
    <property type="match status" value="1"/>
</dbReference>
<evidence type="ECO:0000256" key="1">
    <source>
        <dbReference type="ARBA" id="ARBA00007137"/>
    </source>
</evidence>
<dbReference type="InterPro" id="IPR010426">
    <property type="entry name" value="MTTB_MeTrfase"/>
</dbReference>
<protein>
    <submittedName>
        <fullName evidence="4">Uncharacterized protein</fullName>
    </submittedName>
</protein>
<dbReference type="GO" id="GO:0032259">
    <property type="term" value="P:methylation"/>
    <property type="evidence" value="ECO:0007669"/>
    <property type="project" value="UniProtKB-KW"/>
</dbReference>
<proteinExistence type="inferred from homology"/>
<keyword evidence="2" id="KW-0489">Methyltransferase</keyword>
<sequence length="48" mass="5728">RQKWEEEGSLDARDRARKKAKEILATHQPEMIPPEVDAQIRKRFEILL</sequence>
<evidence type="ECO:0000256" key="3">
    <source>
        <dbReference type="ARBA" id="ARBA00022679"/>
    </source>
</evidence>
<keyword evidence="3" id="KW-0808">Transferase</keyword>
<accession>X0UBL0</accession>
<dbReference type="AlphaFoldDB" id="X0UBL0"/>
<dbReference type="GO" id="GO:0008168">
    <property type="term" value="F:methyltransferase activity"/>
    <property type="evidence" value="ECO:0007669"/>
    <property type="project" value="UniProtKB-KW"/>
</dbReference>
<dbReference type="Pfam" id="PF06253">
    <property type="entry name" value="MTTB"/>
    <property type="match status" value="1"/>
</dbReference>
<gene>
    <name evidence="4" type="ORF">S01H1_23447</name>
</gene>
<dbReference type="InterPro" id="IPR038601">
    <property type="entry name" value="MttB-like_sf"/>
</dbReference>
<name>X0UBL0_9ZZZZ</name>
<feature type="non-terminal residue" evidence="4">
    <location>
        <position position="1"/>
    </location>
</feature>
<organism evidence="4">
    <name type="scientific">marine sediment metagenome</name>
    <dbReference type="NCBI Taxonomy" id="412755"/>
    <lineage>
        <taxon>unclassified sequences</taxon>
        <taxon>metagenomes</taxon>
        <taxon>ecological metagenomes</taxon>
    </lineage>
</organism>
<evidence type="ECO:0000256" key="2">
    <source>
        <dbReference type="ARBA" id="ARBA00022603"/>
    </source>
</evidence>
<dbReference type="EMBL" id="BARS01013543">
    <property type="protein sequence ID" value="GAF97757.1"/>
    <property type="molecule type" value="Genomic_DNA"/>
</dbReference>
<comment type="caution">
    <text evidence="4">The sequence shown here is derived from an EMBL/GenBank/DDBJ whole genome shotgun (WGS) entry which is preliminary data.</text>
</comment>
<comment type="similarity">
    <text evidence="1">Belongs to the trimethylamine methyltransferase family.</text>
</comment>